<dbReference type="AlphaFoldDB" id="F6BBW9"/>
<accession>F6BBW9</accession>
<evidence type="ECO:0000313" key="1">
    <source>
        <dbReference type="EMBL" id="AEF97249.1"/>
    </source>
</evidence>
<reference evidence="1 2" key="1">
    <citation type="submission" date="2011-05" db="EMBL/GenBank/DDBJ databases">
        <title>Complete sequence of Methanotorris igneus Kol 5.</title>
        <authorList>
            <consortium name="US DOE Joint Genome Institute"/>
            <person name="Lucas S."/>
            <person name="Han J."/>
            <person name="Lapidus A."/>
            <person name="Cheng J.-F."/>
            <person name="Goodwin L."/>
            <person name="Pitluck S."/>
            <person name="Peters L."/>
            <person name="Mikhailova N."/>
            <person name="Chertkov O."/>
            <person name="Han C."/>
            <person name="Tapia R."/>
            <person name="Land M."/>
            <person name="Hauser L."/>
            <person name="Kyrpides N."/>
            <person name="Ivanova N."/>
            <person name="Pagani I."/>
            <person name="Sieprawska-Lupa M."/>
            <person name="Whitman W."/>
            <person name="Woyke T."/>
        </authorList>
    </citation>
    <scope>NUCLEOTIDE SEQUENCE [LARGE SCALE GENOMIC DNA]</scope>
    <source>
        <strain evidence="2">DSM 5666 / JCM 11834 / Kol 5</strain>
    </source>
</reference>
<dbReference type="Proteomes" id="UP000009227">
    <property type="component" value="Chromosome"/>
</dbReference>
<dbReference type="GeneID" id="10644591"/>
<protein>
    <recommendedName>
        <fullName evidence="3">Cell division protein SepF</fullName>
    </recommendedName>
</protein>
<evidence type="ECO:0008006" key="3">
    <source>
        <dbReference type="Google" id="ProtNLM"/>
    </source>
</evidence>
<dbReference type="KEGG" id="mig:Metig_1717"/>
<dbReference type="STRING" id="880724.Metig_1717"/>
<dbReference type="InterPro" id="IPR038594">
    <property type="entry name" value="SepF-like_sf"/>
</dbReference>
<dbReference type="HOGENOM" id="CLU_157714_0_0_2"/>
<proteinExistence type="predicted"/>
<evidence type="ECO:0000313" key="2">
    <source>
        <dbReference type="Proteomes" id="UP000009227"/>
    </source>
</evidence>
<gene>
    <name evidence="1" type="ordered locus">Metig_1717</name>
</gene>
<sequence>MVLEKLKEILGVGKPNIKQPAPLSIEEYVELPIASVEEEKPIRIKVCDLNDEKDAVNIIVMIEAGYLVIANTPHLERDIDEDYAAILSKLKNEVAKIGGKMVRLCETKLLIVPKNIVIEKIIKEEKEKKDEKKENNDNKDK</sequence>
<dbReference type="OrthoDB" id="59754at2157"/>
<organism evidence="2">
    <name type="scientific">Methanotorris igneus (strain DSM 5666 / JCM 11834 / Kol 5)</name>
    <dbReference type="NCBI Taxonomy" id="880724"/>
    <lineage>
        <taxon>Archaea</taxon>
        <taxon>Methanobacteriati</taxon>
        <taxon>Methanobacteriota</taxon>
        <taxon>Methanomada group</taxon>
        <taxon>Methanococci</taxon>
        <taxon>Methanococcales</taxon>
        <taxon>Methanocaldococcaceae</taxon>
        <taxon>Methanotorris</taxon>
    </lineage>
</organism>
<dbReference type="EMBL" id="CP002737">
    <property type="protein sequence ID" value="AEF97249.1"/>
    <property type="molecule type" value="Genomic_DNA"/>
</dbReference>
<dbReference type="InterPro" id="IPR007561">
    <property type="entry name" value="Cell_div_SepF/SepF-rel"/>
</dbReference>
<dbReference type="Gene3D" id="3.30.110.150">
    <property type="entry name" value="SepF-like protein"/>
    <property type="match status" value="1"/>
</dbReference>
<dbReference type="RefSeq" id="WP_013799838.1">
    <property type="nucleotide sequence ID" value="NC_015562.1"/>
</dbReference>
<name>F6BBW9_METIK</name>
<keyword evidence="2" id="KW-1185">Reference proteome</keyword>
<dbReference type="Pfam" id="PF04472">
    <property type="entry name" value="SepF"/>
    <property type="match status" value="1"/>
</dbReference>